<keyword evidence="4" id="KW-1185">Reference proteome</keyword>
<reference evidence="3 4" key="1">
    <citation type="submission" date="2020-08" db="EMBL/GenBank/DDBJ databases">
        <title>Aphidius gifuensis genome sequencing and assembly.</title>
        <authorList>
            <person name="Du Z."/>
        </authorList>
    </citation>
    <scope>NUCLEOTIDE SEQUENCE [LARGE SCALE GENOMIC DNA]</scope>
    <source>
        <strain evidence="3">YNYX2018</strain>
        <tissue evidence="3">Adults</tissue>
    </source>
</reference>
<gene>
    <name evidence="3" type="ORF">HCN44_010479</name>
</gene>
<evidence type="ECO:0008006" key="5">
    <source>
        <dbReference type="Google" id="ProtNLM"/>
    </source>
</evidence>
<keyword evidence="2" id="KW-0732">Signal</keyword>
<dbReference type="Proteomes" id="UP000639338">
    <property type="component" value="Unassembled WGS sequence"/>
</dbReference>
<accession>A0A834XQQ9</accession>
<feature type="region of interest" description="Disordered" evidence="1">
    <location>
        <begin position="73"/>
        <end position="93"/>
    </location>
</feature>
<feature type="signal peptide" evidence="2">
    <location>
        <begin position="1"/>
        <end position="16"/>
    </location>
</feature>
<name>A0A834XQQ9_APHGI</name>
<comment type="caution">
    <text evidence="3">The sequence shown here is derived from an EMBL/GenBank/DDBJ whole genome shotgun (WGS) entry which is preliminary data.</text>
</comment>
<evidence type="ECO:0000313" key="3">
    <source>
        <dbReference type="EMBL" id="KAF7991678.1"/>
    </source>
</evidence>
<evidence type="ECO:0000256" key="1">
    <source>
        <dbReference type="SAM" id="MobiDB-lite"/>
    </source>
</evidence>
<evidence type="ECO:0000256" key="2">
    <source>
        <dbReference type="SAM" id="SignalP"/>
    </source>
</evidence>
<dbReference type="AlphaFoldDB" id="A0A834XQQ9"/>
<proteinExistence type="predicted"/>
<sequence length="93" mass="10660">MNILIILLIYFVICSSQNLSLTTERSTTHKTIAKPRKTSSQQNIDLICNRTTTTKRPETKKPTVTTRVKLNTKNKLKKQEEEEPRGFIASRGK</sequence>
<feature type="chain" id="PRO_5032711369" description="Venom protein" evidence="2">
    <location>
        <begin position="17"/>
        <end position="93"/>
    </location>
</feature>
<organism evidence="3 4">
    <name type="scientific">Aphidius gifuensis</name>
    <name type="common">Parasitoid wasp</name>
    <dbReference type="NCBI Taxonomy" id="684658"/>
    <lineage>
        <taxon>Eukaryota</taxon>
        <taxon>Metazoa</taxon>
        <taxon>Ecdysozoa</taxon>
        <taxon>Arthropoda</taxon>
        <taxon>Hexapoda</taxon>
        <taxon>Insecta</taxon>
        <taxon>Pterygota</taxon>
        <taxon>Neoptera</taxon>
        <taxon>Endopterygota</taxon>
        <taxon>Hymenoptera</taxon>
        <taxon>Apocrita</taxon>
        <taxon>Ichneumonoidea</taxon>
        <taxon>Braconidae</taxon>
        <taxon>Aphidiinae</taxon>
        <taxon>Aphidius</taxon>
    </lineage>
</organism>
<evidence type="ECO:0000313" key="4">
    <source>
        <dbReference type="Proteomes" id="UP000639338"/>
    </source>
</evidence>
<dbReference type="EMBL" id="JACMRX010000004">
    <property type="protein sequence ID" value="KAF7991678.1"/>
    <property type="molecule type" value="Genomic_DNA"/>
</dbReference>
<protein>
    <recommendedName>
        <fullName evidence="5">Venom protein</fullName>
    </recommendedName>
</protein>